<accession>W9JEC3</accession>
<gene>
    <name evidence="2" type="ORF">FOZG_17510</name>
</gene>
<dbReference type="InterPro" id="IPR011009">
    <property type="entry name" value="Kinase-like_dom_sf"/>
</dbReference>
<dbReference type="VEuPathDB" id="FungiDB:FOZG_17510"/>
<dbReference type="PANTHER" id="PTHR21310">
    <property type="entry name" value="AMINOGLYCOSIDE PHOSPHOTRANSFERASE-RELATED-RELATED"/>
    <property type="match status" value="1"/>
</dbReference>
<dbReference type="Proteomes" id="UP000030766">
    <property type="component" value="Unassembled WGS sequence"/>
</dbReference>
<dbReference type="AlphaFoldDB" id="W9JEC3"/>
<dbReference type="PANTHER" id="PTHR21310:SF48">
    <property type="entry name" value="AMINOGLYCOSIDE PHOSPHOTRANSFERASE DOMAIN-CONTAINING PROTEIN"/>
    <property type="match status" value="1"/>
</dbReference>
<dbReference type="CDD" id="cd05120">
    <property type="entry name" value="APH_ChoK_like"/>
    <property type="match status" value="1"/>
</dbReference>
<dbReference type="EMBL" id="KI981472">
    <property type="protein sequence ID" value="EWZ28799.1"/>
    <property type="molecule type" value="Genomic_DNA"/>
</dbReference>
<feature type="domain" description="Aminoglycoside phosphotransferase" evidence="1">
    <location>
        <begin position="115"/>
        <end position="314"/>
    </location>
</feature>
<reference evidence="2" key="1">
    <citation type="submission" date="2011-06" db="EMBL/GenBank/DDBJ databases">
        <title>The Genome Sequence of Fusarium oxysporum Fo47.</title>
        <authorList>
            <consortium name="The Broad Institute Genome Sequencing Platform"/>
            <person name="Ma L.-J."/>
            <person name="Gale L.R."/>
            <person name="Schwartz D.C."/>
            <person name="Zhou S."/>
            <person name="Corby-Kistler H."/>
            <person name="Young S.K."/>
            <person name="Zeng Q."/>
            <person name="Gargeya S."/>
            <person name="Fitzgerald M."/>
            <person name="Haas B."/>
            <person name="Abouelleil A."/>
            <person name="Alvarado L."/>
            <person name="Arachchi H.M."/>
            <person name="Berlin A."/>
            <person name="Brown A."/>
            <person name="Chapman S.B."/>
            <person name="Chen Z."/>
            <person name="Dunbar C."/>
            <person name="Freedman E."/>
            <person name="Gearin G."/>
            <person name="Gellesch M."/>
            <person name="Goldberg J."/>
            <person name="Griggs A."/>
            <person name="Gujja S."/>
            <person name="Heiman D."/>
            <person name="Howarth C."/>
            <person name="Larson L."/>
            <person name="Lui A."/>
            <person name="MacDonald P.J.P."/>
            <person name="Mehta T."/>
            <person name="Montmayeur A."/>
            <person name="Murphy C."/>
            <person name="Neiman D."/>
            <person name="Pearson M."/>
            <person name="Priest M."/>
            <person name="Roberts A."/>
            <person name="Saif S."/>
            <person name="Shea T."/>
            <person name="Shenoy N."/>
            <person name="Sisk P."/>
            <person name="Stolte C."/>
            <person name="Sykes S."/>
            <person name="Wortman J."/>
            <person name="Nusbaum C."/>
            <person name="Birren B."/>
        </authorList>
    </citation>
    <scope>NUCLEOTIDE SEQUENCE [LARGE SCALE GENOMIC DNA]</scope>
    <source>
        <strain evidence="2">Fo47</strain>
    </source>
</reference>
<evidence type="ECO:0000259" key="1">
    <source>
        <dbReference type="Pfam" id="PF01636"/>
    </source>
</evidence>
<dbReference type="InterPro" id="IPR051678">
    <property type="entry name" value="AGP_Transferase"/>
</dbReference>
<evidence type="ECO:0000313" key="2">
    <source>
        <dbReference type="EMBL" id="EWZ28799.1"/>
    </source>
</evidence>
<dbReference type="HOGENOM" id="CLU_021768_5_1_1"/>
<organism evidence="2">
    <name type="scientific">Fusarium oxysporum Fo47</name>
    <dbReference type="NCBI Taxonomy" id="660027"/>
    <lineage>
        <taxon>Eukaryota</taxon>
        <taxon>Fungi</taxon>
        <taxon>Dikarya</taxon>
        <taxon>Ascomycota</taxon>
        <taxon>Pezizomycotina</taxon>
        <taxon>Sordariomycetes</taxon>
        <taxon>Hypocreomycetidae</taxon>
        <taxon>Hypocreales</taxon>
        <taxon>Nectriaceae</taxon>
        <taxon>Fusarium</taxon>
        <taxon>Fusarium oxysporum species complex</taxon>
    </lineage>
</organism>
<dbReference type="SUPFAM" id="SSF56112">
    <property type="entry name" value="Protein kinase-like (PK-like)"/>
    <property type="match status" value="1"/>
</dbReference>
<name>W9JEC3_FUSOX</name>
<protein>
    <recommendedName>
        <fullName evidence="1">Aminoglycoside phosphotransferase domain-containing protein</fullName>
    </recommendedName>
</protein>
<reference evidence="2" key="2">
    <citation type="submission" date="2014-02" db="EMBL/GenBank/DDBJ databases">
        <title>Annotation of the Genome Sequence of Fusarium oxysporum Fo47.</title>
        <authorList>
            <consortium name="The Broad Institute Genomics Platform"/>
            <person name="Ma L.-J."/>
            <person name="Corby-Kistler H."/>
            <person name="Broz K."/>
            <person name="Gale L.R."/>
            <person name="Jonkers W."/>
            <person name="O'Donnell K."/>
            <person name="Ploetz R."/>
            <person name="Steinberg C."/>
            <person name="Schwartz D.C."/>
            <person name="VanEtten H."/>
            <person name="Zhou S."/>
            <person name="Young S.K."/>
            <person name="Zeng Q."/>
            <person name="Gargeya S."/>
            <person name="Fitzgerald M."/>
            <person name="Abouelleil A."/>
            <person name="Alvarado L."/>
            <person name="Chapman S.B."/>
            <person name="Gainer-Dewar J."/>
            <person name="Goldberg J."/>
            <person name="Griggs A."/>
            <person name="Gujja S."/>
            <person name="Hansen M."/>
            <person name="Howarth C."/>
            <person name="Imamovic A."/>
            <person name="Ireland A."/>
            <person name="Larimer J."/>
            <person name="McCowan C."/>
            <person name="Murphy C."/>
            <person name="Pearson M."/>
            <person name="Poon T.W."/>
            <person name="Priest M."/>
            <person name="Roberts A."/>
            <person name="Saif S."/>
            <person name="Shea T."/>
            <person name="Sykes S."/>
            <person name="Wortman J."/>
            <person name="Nusbaum C."/>
            <person name="Birren B."/>
        </authorList>
    </citation>
    <scope>NUCLEOTIDE SEQUENCE</scope>
    <source>
        <strain evidence="2">Fo47</strain>
    </source>
</reference>
<dbReference type="Pfam" id="PF01636">
    <property type="entry name" value="APH"/>
    <property type="match status" value="1"/>
</dbReference>
<dbReference type="InterPro" id="IPR002575">
    <property type="entry name" value="Aminoglycoside_PTrfase"/>
</dbReference>
<sequence>MLRKSYISLRVQPVLLGIFCYWQYPGASTKALRPYNTMGDLPRSLSLSPPPPPIPVPWSFEVLFEETSEGLPEPLPSLQDIENAPNRIGDHNSKCIVALNDHYVAKLGVCVEPLEAENMRFVREHTTVHVPKVFAVYQRDIGDRLKKTYIVMERIHGHTLQDIWGGLQASEKISIAAQLRSAMQAVREIPHSGYFGSLDGSKLRDEFFWAAEPVPAIDRSFATEDESLSGVIDKYLYESGETARQRVNFYRRVLPRVFMGNGKPVFTHGGFQRKNIMITPQNTVVLLDWAASGWYPSYWEYAVTVYVARRWDDDWHVYIGKILEEFPNHFVWMQTLHIEMWGF</sequence>
<proteinExistence type="predicted"/>